<comment type="similarity">
    <text evidence="2 14 16">Belongs to the TonB-dependent receptor family.</text>
</comment>
<dbReference type="InterPro" id="IPR012910">
    <property type="entry name" value="Plug_dom"/>
</dbReference>
<keyword evidence="13 14" id="KW-0998">Cell outer membrane</keyword>
<comment type="caution">
    <text evidence="20">The sequence shown here is derived from an EMBL/GenBank/DDBJ whole genome shotgun (WGS) entry which is preliminary data.</text>
</comment>
<gene>
    <name evidence="20" type="ORF">DF183_18715</name>
</gene>
<dbReference type="GO" id="GO:0038023">
    <property type="term" value="F:signaling receptor activity"/>
    <property type="evidence" value="ECO:0007669"/>
    <property type="project" value="InterPro"/>
</dbReference>
<dbReference type="InterPro" id="IPR037066">
    <property type="entry name" value="Plug_dom_sf"/>
</dbReference>
<organism evidence="20 21">
    <name type="scientific">Alcaligenes faecalis</name>
    <dbReference type="NCBI Taxonomy" id="511"/>
    <lineage>
        <taxon>Bacteria</taxon>
        <taxon>Pseudomonadati</taxon>
        <taxon>Pseudomonadota</taxon>
        <taxon>Betaproteobacteria</taxon>
        <taxon>Burkholderiales</taxon>
        <taxon>Alcaligenaceae</taxon>
        <taxon>Alcaligenes</taxon>
    </lineage>
</organism>
<keyword evidence="9" id="KW-0406">Ion transport</keyword>
<dbReference type="Pfam" id="PF00593">
    <property type="entry name" value="TonB_dep_Rec_b-barrel"/>
    <property type="match status" value="1"/>
</dbReference>
<dbReference type="Pfam" id="PF07715">
    <property type="entry name" value="Plug"/>
    <property type="match status" value="1"/>
</dbReference>
<evidence type="ECO:0000256" key="8">
    <source>
        <dbReference type="ARBA" id="ARBA00023004"/>
    </source>
</evidence>
<accession>A0A2U2BFK8</accession>
<feature type="domain" description="TonB-dependent receptor-like beta-barrel" evidence="18">
    <location>
        <begin position="293"/>
        <end position="680"/>
    </location>
</feature>
<dbReference type="InterPro" id="IPR036942">
    <property type="entry name" value="Beta-barrel_TonB_sf"/>
</dbReference>
<keyword evidence="10 16" id="KW-0798">TonB box</keyword>
<evidence type="ECO:0000256" key="9">
    <source>
        <dbReference type="ARBA" id="ARBA00023065"/>
    </source>
</evidence>
<keyword evidence="6 14" id="KW-0812">Transmembrane</keyword>
<protein>
    <submittedName>
        <fullName evidence="20">TonB-dependent siderophore receptor</fullName>
    </submittedName>
</protein>
<keyword evidence="3 14" id="KW-0813">Transport</keyword>
<dbReference type="Gene3D" id="2.40.170.20">
    <property type="entry name" value="TonB-dependent receptor, beta-barrel domain"/>
    <property type="match status" value="1"/>
</dbReference>
<feature type="domain" description="TonB-dependent receptor plug" evidence="19">
    <location>
        <begin position="66"/>
        <end position="162"/>
    </location>
</feature>
<evidence type="ECO:0000313" key="20">
    <source>
        <dbReference type="EMBL" id="PWE12795.1"/>
    </source>
</evidence>
<evidence type="ECO:0000256" key="1">
    <source>
        <dbReference type="ARBA" id="ARBA00004571"/>
    </source>
</evidence>
<sequence length="708" mass="77169">MRISHLVGLSLLSAGSSWAQSSDAPPVTFLSTIEVKASEYIDLPPAYEGNHVATGGNLGLLGNRDVMNTPFSTINYTSDYIEDLQGQELRILISKNDPSVQTPGAGGTGGKDTMYIRGFRAGDVSLNGLQGLTSGRRVMAIAERLEILKGPSAVLNGMNASNDVGGSINLVTKRATDDPITNVTMSYIQPSQFGTHLDLGRRFGESNELGLRLNGVFKDGEGVVDHRTNRDKLISLGADYRLGSVKLSADLYHLEEYLSGLNRGVRLAKGLDKNPLPPPPKGNVLLGVPWAAGLTRETTALVRADWAASDKLAVYGSAGYSKSEMSNYNTKGSTLLNEQGDLKLAATRRNNTGYNLAANSGLFYNFDTGSVHHTISAGVDWNRKSSRSDNTSIKGWSETINIYDPDYPARPYVPMNGLSAPNVSYLYSAALADTLSFADGKYQLTLGLRQQWVSTKDKSGKSDNYSKNALTPTIAGVWQLRDDWMLYANYAEGLTQGMIVGDDYANEGQIFAPQKTRQYEIGMKYDSGDYALTAALFDITQPNSYESNERFNGKPNLSYDGRQRNRGVEVQVFGQIAENWRLTGGIAYLDPKIRKASNPDTEGRSAVGLSRWVAKAGIEWDTPFVQGLTLNANLHTQSKQYADASNSYYMPGVTTYDLGMRYKTHFAGKEVTLRASLENVGNKAYWVVPLSNGQGSPRTFLASATMKF</sequence>
<dbReference type="STRING" id="511.UZ73_09905"/>
<evidence type="ECO:0000256" key="14">
    <source>
        <dbReference type="PROSITE-ProRule" id="PRU01360"/>
    </source>
</evidence>
<keyword evidence="12 20" id="KW-0675">Receptor</keyword>
<evidence type="ECO:0000256" key="6">
    <source>
        <dbReference type="ARBA" id="ARBA00022692"/>
    </source>
</evidence>
<dbReference type="GO" id="GO:0015891">
    <property type="term" value="P:siderophore transport"/>
    <property type="evidence" value="ECO:0007669"/>
    <property type="project" value="InterPro"/>
</dbReference>
<evidence type="ECO:0000256" key="3">
    <source>
        <dbReference type="ARBA" id="ARBA00022448"/>
    </source>
</evidence>
<comment type="subcellular location">
    <subcellularLocation>
        <location evidence="1 14">Cell outer membrane</location>
        <topology evidence="1 14">Multi-pass membrane protein</topology>
    </subcellularLocation>
</comment>
<evidence type="ECO:0000256" key="17">
    <source>
        <dbReference type="SAM" id="SignalP"/>
    </source>
</evidence>
<dbReference type="RefSeq" id="WP_109089879.1">
    <property type="nucleotide sequence ID" value="NZ_QEXO01000005.1"/>
</dbReference>
<evidence type="ECO:0000256" key="2">
    <source>
        <dbReference type="ARBA" id="ARBA00009810"/>
    </source>
</evidence>
<reference evidence="20 21" key="2">
    <citation type="submission" date="2018-05" db="EMBL/GenBank/DDBJ databases">
        <authorList>
            <person name="Lanie J.A."/>
            <person name="Ng W.-L."/>
            <person name="Kazmierczak K.M."/>
            <person name="Andrzejewski T.M."/>
            <person name="Davidsen T.M."/>
            <person name="Wayne K.J."/>
            <person name="Tettelin H."/>
            <person name="Glass J.I."/>
            <person name="Rusch D."/>
            <person name="Podicherti R."/>
            <person name="Tsui H.-C.T."/>
            <person name="Winkler M.E."/>
        </authorList>
    </citation>
    <scope>NUCLEOTIDE SEQUENCE [LARGE SCALE GENOMIC DNA]</scope>
    <source>
        <strain evidence="20 21">YBY</strain>
    </source>
</reference>
<dbReference type="SUPFAM" id="SSF56935">
    <property type="entry name" value="Porins"/>
    <property type="match status" value="1"/>
</dbReference>
<dbReference type="InterPro" id="IPR000531">
    <property type="entry name" value="Beta-barrel_TonB"/>
</dbReference>
<dbReference type="EMBL" id="QEXO01000005">
    <property type="protein sequence ID" value="PWE12795.1"/>
    <property type="molecule type" value="Genomic_DNA"/>
</dbReference>
<dbReference type="InterPro" id="IPR010105">
    <property type="entry name" value="TonB_sidphr_rcpt"/>
</dbReference>
<keyword evidence="8" id="KW-0408">Iron</keyword>
<dbReference type="InterPro" id="IPR039426">
    <property type="entry name" value="TonB-dep_rcpt-like"/>
</dbReference>
<dbReference type="Gene3D" id="2.170.130.10">
    <property type="entry name" value="TonB-dependent receptor, plug domain"/>
    <property type="match status" value="1"/>
</dbReference>
<keyword evidence="4 14" id="KW-1134">Transmembrane beta strand</keyword>
<dbReference type="PANTHER" id="PTHR32552">
    <property type="entry name" value="FERRICHROME IRON RECEPTOR-RELATED"/>
    <property type="match status" value="1"/>
</dbReference>
<keyword evidence="5" id="KW-0410">Iron transport</keyword>
<evidence type="ECO:0000256" key="5">
    <source>
        <dbReference type="ARBA" id="ARBA00022496"/>
    </source>
</evidence>
<proteinExistence type="inferred from homology"/>
<evidence type="ECO:0000256" key="12">
    <source>
        <dbReference type="ARBA" id="ARBA00023170"/>
    </source>
</evidence>
<keyword evidence="11 14" id="KW-0472">Membrane</keyword>
<dbReference type="PROSITE" id="PS52016">
    <property type="entry name" value="TONB_DEPENDENT_REC_3"/>
    <property type="match status" value="1"/>
</dbReference>
<evidence type="ECO:0000259" key="19">
    <source>
        <dbReference type="Pfam" id="PF07715"/>
    </source>
</evidence>
<reference evidence="20 21" key="1">
    <citation type="submission" date="2018-05" db="EMBL/GenBank/DDBJ databases">
        <title>Genome Sequence of an Efficient Indole-Degrading Bacterium, Alcaligenes sp.YBY.</title>
        <authorList>
            <person name="Yang B."/>
        </authorList>
    </citation>
    <scope>NUCLEOTIDE SEQUENCE [LARGE SCALE GENOMIC DNA]</scope>
    <source>
        <strain evidence="20 21">YBY</strain>
    </source>
</reference>
<dbReference type="NCBIfam" id="TIGR01783">
    <property type="entry name" value="TonB-siderophor"/>
    <property type="match status" value="1"/>
</dbReference>
<dbReference type="PROSITE" id="PS01156">
    <property type="entry name" value="TONB_DEPENDENT_REC_2"/>
    <property type="match status" value="1"/>
</dbReference>
<dbReference type="Proteomes" id="UP000245216">
    <property type="component" value="Unassembled WGS sequence"/>
</dbReference>
<dbReference type="InterPro" id="IPR010917">
    <property type="entry name" value="TonB_rcpt_CS"/>
</dbReference>
<feature type="chain" id="PRO_5015488513" evidence="17">
    <location>
        <begin position="20"/>
        <end position="708"/>
    </location>
</feature>
<evidence type="ECO:0000256" key="16">
    <source>
        <dbReference type="RuleBase" id="RU003357"/>
    </source>
</evidence>
<evidence type="ECO:0000256" key="15">
    <source>
        <dbReference type="PROSITE-ProRule" id="PRU10144"/>
    </source>
</evidence>
<dbReference type="GO" id="GO:0009279">
    <property type="term" value="C:cell outer membrane"/>
    <property type="evidence" value="ECO:0007669"/>
    <property type="project" value="UniProtKB-SubCell"/>
</dbReference>
<evidence type="ECO:0000256" key="4">
    <source>
        <dbReference type="ARBA" id="ARBA00022452"/>
    </source>
</evidence>
<evidence type="ECO:0000256" key="11">
    <source>
        <dbReference type="ARBA" id="ARBA00023136"/>
    </source>
</evidence>
<evidence type="ECO:0000259" key="18">
    <source>
        <dbReference type="Pfam" id="PF00593"/>
    </source>
</evidence>
<keyword evidence="7 17" id="KW-0732">Signal</keyword>
<evidence type="ECO:0000256" key="13">
    <source>
        <dbReference type="ARBA" id="ARBA00023237"/>
    </source>
</evidence>
<name>A0A2U2BFK8_ALCFA</name>
<dbReference type="CDD" id="cd01347">
    <property type="entry name" value="ligand_gated_channel"/>
    <property type="match status" value="1"/>
</dbReference>
<evidence type="ECO:0000256" key="10">
    <source>
        <dbReference type="ARBA" id="ARBA00023077"/>
    </source>
</evidence>
<dbReference type="PANTHER" id="PTHR32552:SF82">
    <property type="entry name" value="FCUA PROTEIN"/>
    <property type="match status" value="1"/>
</dbReference>
<evidence type="ECO:0000256" key="7">
    <source>
        <dbReference type="ARBA" id="ARBA00022729"/>
    </source>
</evidence>
<dbReference type="AlphaFoldDB" id="A0A2U2BFK8"/>
<feature type="short sequence motif" description="TonB C-terminal box" evidence="15">
    <location>
        <begin position="691"/>
        <end position="708"/>
    </location>
</feature>
<dbReference type="GO" id="GO:0015344">
    <property type="term" value="F:siderophore uptake transmembrane transporter activity"/>
    <property type="evidence" value="ECO:0007669"/>
    <property type="project" value="TreeGrafter"/>
</dbReference>
<evidence type="ECO:0000313" key="21">
    <source>
        <dbReference type="Proteomes" id="UP000245216"/>
    </source>
</evidence>
<feature type="signal peptide" evidence="17">
    <location>
        <begin position="1"/>
        <end position="19"/>
    </location>
</feature>